<organism evidence="2 3">
    <name type="scientific">Hyaloperonospora arabidopsidis (strain Emoy2)</name>
    <name type="common">Downy mildew agent</name>
    <name type="synonym">Peronospora arabidopsidis</name>
    <dbReference type="NCBI Taxonomy" id="559515"/>
    <lineage>
        <taxon>Eukaryota</taxon>
        <taxon>Sar</taxon>
        <taxon>Stramenopiles</taxon>
        <taxon>Oomycota</taxon>
        <taxon>Peronosporomycetes</taxon>
        <taxon>Peronosporales</taxon>
        <taxon>Peronosporaceae</taxon>
        <taxon>Hyaloperonospora</taxon>
    </lineage>
</organism>
<proteinExistence type="predicted"/>
<dbReference type="VEuPathDB" id="FungiDB:HpaG811382"/>
<dbReference type="InParanoid" id="M4BXV0"/>
<keyword evidence="1" id="KW-0732">Signal</keyword>
<name>M4BXV0_HYAAE</name>
<feature type="signal peptide" evidence="1">
    <location>
        <begin position="1"/>
        <end position="25"/>
    </location>
</feature>
<dbReference type="Proteomes" id="UP000011713">
    <property type="component" value="Unassembled WGS sequence"/>
</dbReference>
<dbReference type="HOGENOM" id="CLU_751115_0_0_1"/>
<protein>
    <recommendedName>
        <fullName evidence="4">RxLR effector candidate protein</fullName>
    </recommendedName>
</protein>
<evidence type="ECO:0008006" key="4">
    <source>
        <dbReference type="Google" id="ProtNLM"/>
    </source>
</evidence>
<dbReference type="EnsemblProtists" id="HpaT811382">
    <property type="protein sequence ID" value="HpaP811382"/>
    <property type="gene ID" value="HpaG811382"/>
</dbReference>
<dbReference type="AlphaFoldDB" id="M4BXV0"/>
<feature type="chain" id="PRO_5004049558" description="RxLR effector candidate protein" evidence="1">
    <location>
        <begin position="26"/>
        <end position="369"/>
    </location>
</feature>
<dbReference type="EMBL" id="JH598034">
    <property type="status" value="NOT_ANNOTATED_CDS"/>
    <property type="molecule type" value="Genomic_DNA"/>
</dbReference>
<accession>M4BXV0</accession>
<evidence type="ECO:0000313" key="3">
    <source>
        <dbReference type="Proteomes" id="UP000011713"/>
    </source>
</evidence>
<evidence type="ECO:0000256" key="1">
    <source>
        <dbReference type="SAM" id="SignalP"/>
    </source>
</evidence>
<sequence>MRVSLPSFVLSVSLLLLVTAGPASSLNGPDVMQPTAHADAAKHAMILATVHEPAQDPENRDASIQIATTVLDMIKASATALTQSSKSILAPFRNEKQAVKQLISSHQTPKSVKPFWDMVHMGHGPHGPHERPADPRLTGMTYKLACESPMVKTPSFDGLYNELVANIGPFAALLRIGNDFGNLISLPIAHNIMLQEAQFASWFKAGINPKQLLVAASIDAGGSKRKLTIVARVVFSYNAYIDLHLNRRLFDYHDFGERVTKSLFAQFTESEFESVRKQLQSKLKQTKLYQDSYVKAGTRQKKSPYPAAEDDLKFEDAIYAAWFIHKIEPSTTYEQFVIAKGINAKFLTKYEEFVTKKLAGIREPTKTEA</sequence>
<reference evidence="2" key="2">
    <citation type="submission" date="2015-06" db="UniProtKB">
        <authorList>
            <consortium name="EnsemblProtists"/>
        </authorList>
    </citation>
    <scope>IDENTIFICATION</scope>
    <source>
        <strain evidence="2">Emoy2</strain>
    </source>
</reference>
<evidence type="ECO:0000313" key="2">
    <source>
        <dbReference type="EnsemblProtists" id="HpaP811382"/>
    </source>
</evidence>
<reference evidence="3" key="1">
    <citation type="journal article" date="2010" name="Science">
        <title>Signatures of adaptation to obligate biotrophy in the Hyaloperonospora arabidopsidis genome.</title>
        <authorList>
            <person name="Baxter L."/>
            <person name="Tripathy S."/>
            <person name="Ishaque N."/>
            <person name="Boot N."/>
            <person name="Cabral A."/>
            <person name="Kemen E."/>
            <person name="Thines M."/>
            <person name="Ah-Fong A."/>
            <person name="Anderson R."/>
            <person name="Badejoko W."/>
            <person name="Bittner-Eddy P."/>
            <person name="Boore J.L."/>
            <person name="Chibucos M.C."/>
            <person name="Coates M."/>
            <person name="Dehal P."/>
            <person name="Delehaunty K."/>
            <person name="Dong S."/>
            <person name="Downton P."/>
            <person name="Dumas B."/>
            <person name="Fabro G."/>
            <person name="Fronick C."/>
            <person name="Fuerstenberg S.I."/>
            <person name="Fulton L."/>
            <person name="Gaulin E."/>
            <person name="Govers F."/>
            <person name="Hughes L."/>
            <person name="Humphray S."/>
            <person name="Jiang R.H."/>
            <person name="Judelson H."/>
            <person name="Kamoun S."/>
            <person name="Kyung K."/>
            <person name="Meijer H."/>
            <person name="Minx P."/>
            <person name="Morris P."/>
            <person name="Nelson J."/>
            <person name="Phuntumart V."/>
            <person name="Qutob D."/>
            <person name="Rehmany A."/>
            <person name="Rougon-Cardoso A."/>
            <person name="Ryden P."/>
            <person name="Torto-Alalibo T."/>
            <person name="Studholme D."/>
            <person name="Wang Y."/>
            <person name="Win J."/>
            <person name="Wood J."/>
            <person name="Clifton S.W."/>
            <person name="Rogers J."/>
            <person name="Van den Ackerveken G."/>
            <person name="Jones J.D."/>
            <person name="McDowell J.M."/>
            <person name="Beynon J."/>
            <person name="Tyler B.M."/>
        </authorList>
    </citation>
    <scope>NUCLEOTIDE SEQUENCE [LARGE SCALE GENOMIC DNA]</scope>
    <source>
        <strain evidence="3">Emoy2</strain>
    </source>
</reference>
<keyword evidence="3" id="KW-1185">Reference proteome</keyword>